<proteinExistence type="predicted"/>
<dbReference type="GO" id="GO:0032259">
    <property type="term" value="P:methylation"/>
    <property type="evidence" value="ECO:0007669"/>
    <property type="project" value="UniProtKB-KW"/>
</dbReference>
<dbReference type="EMBL" id="LNYP01000031">
    <property type="protein sequence ID" value="KTD37267.1"/>
    <property type="molecule type" value="Genomic_DNA"/>
</dbReference>
<gene>
    <name evidence="1" type="ORF">Loak_2403</name>
</gene>
<accession>A0A0W0WY65</accession>
<keyword evidence="1" id="KW-0489">Methyltransferase</keyword>
<dbReference type="Proteomes" id="UP000054858">
    <property type="component" value="Unassembled WGS sequence"/>
</dbReference>
<protein>
    <submittedName>
        <fullName evidence="1">Uroporphyrin-III C-methyltransferase</fullName>
    </submittedName>
</protein>
<dbReference type="PANTHER" id="PTHR36849:SF1">
    <property type="entry name" value="CYTOPLASMIC PROTEIN"/>
    <property type="match status" value="1"/>
</dbReference>
<evidence type="ECO:0000313" key="1">
    <source>
        <dbReference type="EMBL" id="KTD37267.1"/>
    </source>
</evidence>
<keyword evidence="1" id="KW-0808">Transferase</keyword>
<sequence length="124" mass="14711">MRNIQLCRVYEPPSSKKGVWLLVDRLWPRGLKKEALAFDVWLKDIAPSPSLRTWFNHDPDKWVEFADKYINELKDKSELITHILEKAQNSDLVLFYAAKDKQHNHARVLKAVLESWPKRPEFKE</sequence>
<dbReference type="Pfam" id="PF22752">
    <property type="entry name" value="DUF488-N3i"/>
    <property type="match status" value="1"/>
</dbReference>
<evidence type="ECO:0000313" key="2">
    <source>
        <dbReference type="Proteomes" id="UP000054858"/>
    </source>
</evidence>
<reference evidence="1 2" key="1">
    <citation type="submission" date="2015-11" db="EMBL/GenBank/DDBJ databases">
        <title>Genomic analysis of 38 Legionella species identifies large and diverse effector repertoires.</title>
        <authorList>
            <person name="Burstein D."/>
            <person name="Amaro F."/>
            <person name="Zusman T."/>
            <person name="Lifshitz Z."/>
            <person name="Cohen O."/>
            <person name="Gilbert J.A."/>
            <person name="Pupko T."/>
            <person name="Shuman H.A."/>
            <person name="Segal G."/>
        </authorList>
    </citation>
    <scope>NUCLEOTIDE SEQUENCE [LARGE SCALE GENOMIC DNA]</scope>
    <source>
        <strain evidence="1 2">Oak Ridge-10</strain>
    </source>
</reference>
<dbReference type="PATRIC" id="fig|29423.5.peg.2527"/>
<dbReference type="InterPro" id="IPR052552">
    <property type="entry name" value="YeaO-like"/>
</dbReference>
<organism evidence="1 2">
    <name type="scientific">Legionella oakridgensis</name>
    <dbReference type="NCBI Taxonomy" id="29423"/>
    <lineage>
        <taxon>Bacteria</taxon>
        <taxon>Pseudomonadati</taxon>
        <taxon>Pseudomonadota</taxon>
        <taxon>Gammaproteobacteria</taxon>
        <taxon>Legionellales</taxon>
        <taxon>Legionellaceae</taxon>
        <taxon>Legionella</taxon>
    </lineage>
</organism>
<comment type="caution">
    <text evidence="1">The sequence shown here is derived from an EMBL/GenBank/DDBJ whole genome shotgun (WGS) entry which is preliminary data.</text>
</comment>
<dbReference type="PANTHER" id="PTHR36849">
    <property type="entry name" value="CYTOPLASMIC PROTEIN-RELATED"/>
    <property type="match status" value="1"/>
</dbReference>
<dbReference type="AlphaFoldDB" id="A0A0W0WY65"/>
<name>A0A0W0WY65_9GAMM</name>
<dbReference type="GO" id="GO:0008168">
    <property type="term" value="F:methyltransferase activity"/>
    <property type="evidence" value="ECO:0007669"/>
    <property type="project" value="UniProtKB-KW"/>
</dbReference>
<dbReference type="RefSeq" id="WP_025386484.1">
    <property type="nucleotide sequence ID" value="NZ_LCUA01000037.1"/>
</dbReference>